<reference evidence="1" key="1">
    <citation type="submission" date="2022-02" db="EMBL/GenBank/DDBJ databases">
        <title>Plant Genome Project.</title>
        <authorList>
            <person name="Zhang R.-G."/>
        </authorList>
    </citation>
    <scope>NUCLEOTIDE SEQUENCE</scope>
    <source>
        <strain evidence="1">AT1</strain>
    </source>
</reference>
<proteinExistence type="predicted"/>
<keyword evidence="2" id="KW-1185">Reference proteome</keyword>
<organism evidence="1 2">
    <name type="scientific">Rhododendron molle</name>
    <name type="common">Chinese azalea</name>
    <name type="synonym">Azalea mollis</name>
    <dbReference type="NCBI Taxonomy" id="49168"/>
    <lineage>
        <taxon>Eukaryota</taxon>
        <taxon>Viridiplantae</taxon>
        <taxon>Streptophyta</taxon>
        <taxon>Embryophyta</taxon>
        <taxon>Tracheophyta</taxon>
        <taxon>Spermatophyta</taxon>
        <taxon>Magnoliopsida</taxon>
        <taxon>eudicotyledons</taxon>
        <taxon>Gunneridae</taxon>
        <taxon>Pentapetalae</taxon>
        <taxon>asterids</taxon>
        <taxon>Ericales</taxon>
        <taxon>Ericaceae</taxon>
        <taxon>Ericoideae</taxon>
        <taxon>Rhodoreae</taxon>
        <taxon>Rhododendron</taxon>
    </lineage>
</organism>
<evidence type="ECO:0000313" key="1">
    <source>
        <dbReference type="EMBL" id="KAI8551063.1"/>
    </source>
</evidence>
<sequence length="67" mass="7545">MRHRGCPLDTVMCEAFRSNNAIANGDPSAGAHHQSDELISLQRGIPQREHQCVTKKDYRRESVRVNG</sequence>
<dbReference type="EMBL" id="CM046393">
    <property type="protein sequence ID" value="KAI8551063.1"/>
    <property type="molecule type" value="Genomic_DNA"/>
</dbReference>
<gene>
    <name evidence="1" type="ORF">RHMOL_Rhmol06G0156000</name>
</gene>
<protein>
    <submittedName>
        <fullName evidence="1">Uncharacterized protein</fullName>
    </submittedName>
</protein>
<dbReference type="Proteomes" id="UP001062846">
    <property type="component" value="Chromosome 6"/>
</dbReference>
<comment type="caution">
    <text evidence="1">The sequence shown here is derived from an EMBL/GenBank/DDBJ whole genome shotgun (WGS) entry which is preliminary data.</text>
</comment>
<accession>A0ACC0NF02</accession>
<evidence type="ECO:0000313" key="2">
    <source>
        <dbReference type="Proteomes" id="UP001062846"/>
    </source>
</evidence>
<name>A0ACC0NF02_RHOML</name>